<organism evidence="1 2">
    <name type="scientific">Pedobacter vanadiisoli</name>
    <dbReference type="NCBI Taxonomy" id="1761975"/>
    <lineage>
        <taxon>Bacteria</taxon>
        <taxon>Pseudomonadati</taxon>
        <taxon>Bacteroidota</taxon>
        <taxon>Sphingobacteriia</taxon>
        <taxon>Sphingobacteriales</taxon>
        <taxon>Sphingobacteriaceae</taxon>
        <taxon>Pedobacter</taxon>
    </lineage>
</organism>
<dbReference type="Pfam" id="PF16277">
    <property type="entry name" value="DUF4926"/>
    <property type="match status" value="1"/>
</dbReference>
<evidence type="ECO:0000313" key="2">
    <source>
        <dbReference type="Proteomes" id="UP001597461"/>
    </source>
</evidence>
<gene>
    <name evidence="1" type="ORF">ACFSR6_03745</name>
</gene>
<dbReference type="RefSeq" id="WP_265852989.1">
    <property type="nucleotide sequence ID" value="NZ_JBHULL010000004.1"/>
</dbReference>
<keyword evidence="2" id="KW-1185">Reference proteome</keyword>
<reference evidence="2" key="1">
    <citation type="journal article" date="2019" name="Int. J. Syst. Evol. Microbiol.">
        <title>The Global Catalogue of Microorganisms (GCM) 10K type strain sequencing project: providing services to taxonomists for standard genome sequencing and annotation.</title>
        <authorList>
            <consortium name="The Broad Institute Genomics Platform"/>
            <consortium name="The Broad Institute Genome Sequencing Center for Infectious Disease"/>
            <person name="Wu L."/>
            <person name="Ma J."/>
        </authorList>
    </citation>
    <scope>NUCLEOTIDE SEQUENCE [LARGE SCALE GENOMIC DNA]</scope>
    <source>
        <strain evidence="2">KCTC 42866</strain>
    </source>
</reference>
<name>A0ABW5MIL6_9SPHI</name>
<comment type="caution">
    <text evidence="1">The sequence shown here is derived from an EMBL/GenBank/DDBJ whole genome shotgun (WGS) entry which is preliminary data.</text>
</comment>
<dbReference type="EMBL" id="JBHULL010000004">
    <property type="protein sequence ID" value="MFD2581589.1"/>
    <property type="molecule type" value="Genomic_DNA"/>
</dbReference>
<protein>
    <submittedName>
        <fullName evidence="1">DUF4926 domain-containing protein</fullName>
    </submittedName>
</protein>
<evidence type="ECO:0000313" key="1">
    <source>
        <dbReference type="EMBL" id="MFD2581589.1"/>
    </source>
</evidence>
<accession>A0ABW5MIL6</accession>
<dbReference type="InterPro" id="IPR032568">
    <property type="entry name" value="DUF4926"/>
</dbReference>
<dbReference type="Proteomes" id="UP001597461">
    <property type="component" value="Unassembled WGS sequence"/>
</dbReference>
<sequence>MIKEYDIVKSLKSLNDKVLKGCKGTVLIVYSDFPSTFEVEFVDEINETLDVLTVKGNDIIKIE</sequence>
<proteinExistence type="predicted"/>